<organism evidence="9 10">
    <name type="scientific">Echinicola arenosa</name>
    <dbReference type="NCBI Taxonomy" id="2774144"/>
    <lineage>
        <taxon>Bacteria</taxon>
        <taxon>Pseudomonadati</taxon>
        <taxon>Bacteroidota</taxon>
        <taxon>Cytophagia</taxon>
        <taxon>Cytophagales</taxon>
        <taxon>Cyclobacteriaceae</taxon>
        <taxon>Echinicola</taxon>
    </lineage>
</organism>
<evidence type="ECO:0000313" key="10">
    <source>
        <dbReference type="Proteomes" id="UP000647133"/>
    </source>
</evidence>
<dbReference type="PROSITE" id="PS51278">
    <property type="entry name" value="GATASE_TYPE_2"/>
    <property type="match status" value="1"/>
</dbReference>
<dbReference type="GO" id="GO:0004066">
    <property type="term" value="F:asparagine synthase (glutamine-hydrolyzing) activity"/>
    <property type="evidence" value="ECO:0007669"/>
    <property type="project" value="UniProtKB-EC"/>
</dbReference>
<keyword evidence="10" id="KW-1185">Reference proteome</keyword>
<evidence type="ECO:0000256" key="7">
    <source>
        <dbReference type="ARBA" id="ARBA00048741"/>
    </source>
</evidence>
<keyword evidence="9" id="KW-0436">Ligase</keyword>
<accession>A0ABR9AK00</accession>
<feature type="domain" description="Glutamine amidotransferase type-2" evidence="8">
    <location>
        <begin position="2"/>
        <end position="211"/>
    </location>
</feature>
<evidence type="ECO:0000313" key="9">
    <source>
        <dbReference type="EMBL" id="MBD8488672.1"/>
    </source>
</evidence>
<dbReference type="Pfam" id="PF13537">
    <property type="entry name" value="GATase_7"/>
    <property type="match status" value="1"/>
</dbReference>
<dbReference type="Proteomes" id="UP000647133">
    <property type="component" value="Unassembled WGS sequence"/>
</dbReference>
<dbReference type="NCBIfam" id="TIGR01536">
    <property type="entry name" value="asn_synth_AEB"/>
    <property type="match status" value="1"/>
</dbReference>
<dbReference type="RefSeq" id="WP_192009527.1">
    <property type="nucleotide sequence ID" value="NZ_JACYTQ010000002.1"/>
</dbReference>
<name>A0ABR9AK00_9BACT</name>
<reference evidence="9 10" key="1">
    <citation type="submission" date="2020-09" db="EMBL/GenBank/DDBJ databases">
        <title>Echinicola sp. CAU 1574 isolated from sand of Sido Beach.</title>
        <authorList>
            <person name="Kim W."/>
        </authorList>
    </citation>
    <scope>NUCLEOTIDE SEQUENCE [LARGE SCALE GENOMIC DNA]</scope>
    <source>
        <strain evidence="9 10">CAU 1574</strain>
    </source>
</reference>
<dbReference type="PANTHER" id="PTHR43284">
    <property type="entry name" value="ASPARAGINE SYNTHETASE (GLUTAMINE-HYDROLYZING)"/>
    <property type="match status" value="1"/>
</dbReference>
<comment type="similarity">
    <text evidence="2">Belongs to the asparagine synthetase family.</text>
</comment>
<keyword evidence="5" id="KW-0067">ATP-binding</keyword>
<protein>
    <recommendedName>
        <fullName evidence="3">asparagine synthase (glutamine-hydrolyzing)</fullName>
        <ecNumber evidence="3">6.3.5.4</ecNumber>
    </recommendedName>
</protein>
<evidence type="ECO:0000259" key="8">
    <source>
        <dbReference type="PROSITE" id="PS51278"/>
    </source>
</evidence>
<comment type="catalytic activity">
    <reaction evidence="7">
        <text>L-aspartate + L-glutamine + ATP + H2O = L-asparagine + L-glutamate + AMP + diphosphate + H(+)</text>
        <dbReference type="Rhea" id="RHEA:12228"/>
        <dbReference type="ChEBI" id="CHEBI:15377"/>
        <dbReference type="ChEBI" id="CHEBI:15378"/>
        <dbReference type="ChEBI" id="CHEBI:29985"/>
        <dbReference type="ChEBI" id="CHEBI:29991"/>
        <dbReference type="ChEBI" id="CHEBI:30616"/>
        <dbReference type="ChEBI" id="CHEBI:33019"/>
        <dbReference type="ChEBI" id="CHEBI:58048"/>
        <dbReference type="ChEBI" id="CHEBI:58359"/>
        <dbReference type="ChEBI" id="CHEBI:456215"/>
        <dbReference type="EC" id="6.3.5.4"/>
    </reaction>
</comment>
<evidence type="ECO:0000256" key="2">
    <source>
        <dbReference type="ARBA" id="ARBA00005752"/>
    </source>
</evidence>
<dbReference type="CDD" id="cd00712">
    <property type="entry name" value="AsnB"/>
    <property type="match status" value="1"/>
</dbReference>
<dbReference type="EMBL" id="JACYTQ010000002">
    <property type="protein sequence ID" value="MBD8488672.1"/>
    <property type="molecule type" value="Genomic_DNA"/>
</dbReference>
<dbReference type="SUPFAM" id="SSF56235">
    <property type="entry name" value="N-terminal nucleophile aminohydrolases (Ntn hydrolases)"/>
    <property type="match status" value="1"/>
</dbReference>
<evidence type="ECO:0000256" key="4">
    <source>
        <dbReference type="ARBA" id="ARBA00022741"/>
    </source>
</evidence>
<dbReference type="InterPro" id="IPR014729">
    <property type="entry name" value="Rossmann-like_a/b/a_fold"/>
</dbReference>
<keyword evidence="4" id="KW-0547">Nucleotide-binding</keyword>
<sequence length="599" mass="68951">MCGINLILNFSAEGEKAIIKMMEAIRHRGPDHSEWLAVNEELYLAANRLKTIDLGDWANQPVNVKDSYFLCWNGALYNAEDLRNRLLQLGEAFQSRSDSEIIIKWLSKYGADGIVDFQGMYSILFIDKVSKILVAARDQFGKKPLYYFHQSNKWIFSSEAKAIAQSGIVPSEIDSAQYLPYFYSRHSLPVDSFYRDVKQLLPGEIMSIDFEGNLLEHKKLSFQGISVRLPDKQHFKMLLTDAVLNHFQADVPVGILLSGGADSSLLLSTWFEETGIPLHTFTVTFEDAYLKKYQDPKYAKWVSQKYNCEHHEILITQELVLENWGAYIDSLDQPIGDSAGFISWMIAKEAKKYVKILVSGAGADELFGGYGRHEAFKFYLKFKELLTKSSTVGGSIPFLTRRLKKMLLAVEGSEEATFLNFSSLRNVPKQNRSHFLDYYPTIKTPFKAALEWDRNYYLVNDVLKIHDNALMAHGIEGRAPYLDKAIVELSLSLSEEQHLQLKSKQWIRESLEDVGLGKIANRKKIGFGLPLKEWLLKDQKFRDYFMEHIKPFVEEQRDYLPQEIHKLSLASEKFIKDNFLQIWNLFVLASWYQKNKSCD</sequence>
<comment type="pathway">
    <text evidence="1">Amino-acid biosynthesis; L-asparagine biosynthesis; L-asparagine from L-aspartate (L-Gln route): step 1/1.</text>
</comment>
<proteinExistence type="inferred from homology"/>
<comment type="caution">
    <text evidence="9">The sequence shown here is derived from an EMBL/GenBank/DDBJ whole genome shotgun (WGS) entry which is preliminary data.</text>
</comment>
<dbReference type="InterPro" id="IPR006426">
    <property type="entry name" value="Asn_synth_AEB"/>
</dbReference>
<evidence type="ECO:0000256" key="5">
    <source>
        <dbReference type="ARBA" id="ARBA00022840"/>
    </source>
</evidence>
<evidence type="ECO:0000256" key="3">
    <source>
        <dbReference type="ARBA" id="ARBA00012737"/>
    </source>
</evidence>
<dbReference type="CDD" id="cd01991">
    <property type="entry name" value="Asn_synthase_B_C"/>
    <property type="match status" value="1"/>
</dbReference>
<dbReference type="SUPFAM" id="SSF52402">
    <property type="entry name" value="Adenine nucleotide alpha hydrolases-like"/>
    <property type="match status" value="1"/>
</dbReference>
<dbReference type="Pfam" id="PF00733">
    <property type="entry name" value="Asn_synthase"/>
    <property type="match status" value="1"/>
</dbReference>
<keyword evidence="6" id="KW-0315">Glutamine amidotransferase</keyword>
<dbReference type="InterPro" id="IPR029055">
    <property type="entry name" value="Ntn_hydrolases_N"/>
</dbReference>
<dbReference type="InterPro" id="IPR001962">
    <property type="entry name" value="Asn_synthase"/>
</dbReference>
<gene>
    <name evidence="9" type="primary">asnB</name>
    <name evidence="9" type="ORF">IFO69_07950</name>
</gene>
<evidence type="ECO:0000256" key="1">
    <source>
        <dbReference type="ARBA" id="ARBA00005187"/>
    </source>
</evidence>
<dbReference type="PANTHER" id="PTHR43284:SF1">
    <property type="entry name" value="ASPARAGINE SYNTHETASE"/>
    <property type="match status" value="1"/>
</dbReference>
<dbReference type="InterPro" id="IPR051786">
    <property type="entry name" value="ASN_synthetase/amidase"/>
</dbReference>
<dbReference type="EC" id="6.3.5.4" evidence="3"/>
<dbReference type="Gene3D" id="3.40.50.620">
    <property type="entry name" value="HUPs"/>
    <property type="match status" value="1"/>
</dbReference>
<dbReference type="InterPro" id="IPR033738">
    <property type="entry name" value="AsnB_N"/>
</dbReference>
<dbReference type="InterPro" id="IPR017932">
    <property type="entry name" value="GATase_2_dom"/>
</dbReference>
<dbReference type="PIRSF" id="PIRSF001589">
    <property type="entry name" value="Asn_synthetase_glu-h"/>
    <property type="match status" value="1"/>
</dbReference>
<evidence type="ECO:0000256" key="6">
    <source>
        <dbReference type="ARBA" id="ARBA00022962"/>
    </source>
</evidence>
<dbReference type="Gene3D" id="3.60.20.10">
    <property type="entry name" value="Glutamine Phosphoribosylpyrophosphate, subunit 1, domain 1"/>
    <property type="match status" value="1"/>
</dbReference>